<dbReference type="AlphaFoldDB" id="A0A4R5PNH0"/>
<organism evidence="3 4">
    <name type="scientific">Pseudohoeflea suaedae</name>
    <dbReference type="NCBI Taxonomy" id="877384"/>
    <lineage>
        <taxon>Bacteria</taxon>
        <taxon>Pseudomonadati</taxon>
        <taxon>Pseudomonadota</taxon>
        <taxon>Alphaproteobacteria</taxon>
        <taxon>Hyphomicrobiales</taxon>
        <taxon>Rhizobiaceae</taxon>
        <taxon>Pseudohoeflea</taxon>
    </lineage>
</organism>
<sequence length="339" mass="36378">MTSFFRTALLSTALTLTSFAAQAETVLNMASWLPPAHPIVSDALTNYAKKVEEASEGRVKLNILSAPLAPPPGQYDLAVNGVADIAYGVQGYTPGRFKTASITEGPFLGTSATVTSVAYWRTFEKMLRSAGEYDDVKVLAVFTHGPGEAFVKGRDLSNLPSLEGAKIRVGGGLVHEVATALGSVPVEGPSSKTYELLSQKVADGIFFPPESVNFFGLTPLLDQALFVEGGLYNTSFFVVMNKARWESLSDEDKAAIDSVSGEALARQFGQMWDRVDAEGVKAMDGQITIHQATAEQMDFLREKLQPVIDASLEDFSQSGLDGKEALDLLKAEIEKAAAE</sequence>
<comment type="caution">
    <text evidence="3">The sequence shown here is derived from an EMBL/GenBank/DDBJ whole genome shotgun (WGS) entry which is preliminary data.</text>
</comment>
<accession>A0A4R5PNH0</accession>
<dbReference type="GO" id="GO:0055085">
    <property type="term" value="P:transmembrane transport"/>
    <property type="evidence" value="ECO:0007669"/>
    <property type="project" value="InterPro"/>
</dbReference>
<dbReference type="Gene3D" id="3.40.190.170">
    <property type="entry name" value="Bacterial extracellular solute-binding protein, family 7"/>
    <property type="match status" value="1"/>
</dbReference>
<dbReference type="EMBL" id="SMSI01000001">
    <property type="protein sequence ID" value="TDH38519.1"/>
    <property type="molecule type" value="Genomic_DNA"/>
</dbReference>
<gene>
    <name evidence="3" type="ORF">E2A64_05290</name>
</gene>
<dbReference type="OrthoDB" id="7822595at2"/>
<proteinExistence type="predicted"/>
<feature type="signal peptide" evidence="2">
    <location>
        <begin position="1"/>
        <end position="23"/>
    </location>
</feature>
<evidence type="ECO:0000256" key="2">
    <source>
        <dbReference type="SAM" id="SignalP"/>
    </source>
</evidence>
<reference evidence="3 4" key="1">
    <citation type="journal article" date="2013" name="Int. J. Syst. Evol. Microbiol.">
        <title>Hoeflea suaedae sp. nov., an endophytic bacterium isolated from the root of the halophyte Suaeda maritima.</title>
        <authorList>
            <person name="Chung E.J."/>
            <person name="Park J.A."/>
            <person name="Pramanik P."/>
            <person name="Bibi F."/>
            <person name="Jeon C.O."/>
            <person name="Chung Y.R."/>
        </authorList>
    </citation>
    <scope>NUCLEOTIDE SEQUENCE [LARGE SCALE GENOMIC DNA]</scope>
    <source>
        <strain evidence="3 4">YC6898</strain>
    </source>
</reference>
<dbReference type="Proteomes" id="UP000295131">
    <property type="component" value="Unassembled WGS sequence"/>
</dbReference>
<dbReference type="InterPro" id="IPR018389">
    <property type="entry name" value="DctP_fam"/>
</dbReference>
<dbReference type="Pfam" id="PF03480">
    <property type="entry name" value="DctP"/>
    <property type="match status" value="1"/>
</dbReference>
<dbReference type="PANTHER" id="PTHR33376">
    <property type="match status" value="1"/>
</dbReference>
<evidence type="ECO:0000313" key="3">
    <source>
        <dbReference type="EMBL" id="TDH38519.1"/>
    </source>
</evidence>
<keyword evidence="4" id="KW-1185">Reference proteome</keyword>
<dbReference type="CDD" id="cd13665">
    <property type="entry name" value="PBP2_TRAP_Dctp3_4"/>
    <property type="match status" value="1"/>
</dbReference>
<dbReference type="InterPro" id="IPR038404">
    <property type="entry name" value="TRAP_DctP_sf"/>
</dbReference>
<dbReference type="RefSeq" id="WP_133283354.1">
    <property type="nucleotide sequence ID" value="NZ_SMSI01000001.1"/>
</dbReference>
<evidence type="ECO:0000256" key="1">
    <source>
        <dbReference type="ARBA" id="ARBA00022729"/>
    </source>
</evidence>
<name>A0A4R5PNH0_9HYPH</name>
<dbReference type="PANTHER" id="PTHR33376:SF15">
    <property type="entry name" value="BLL6794 PROTEIN"/>
    <property type="match status" value="1"/>
</dbReference>
<protein>
    <submittedName>
        <fullName evidence="3">TRAP transporter substrate-binding protein</fullName>
    </submittedName>
</protein>
<evidence type="ECO:0000313" key="4">
    <source>
        <dbReference type="Proteomes" id="UP000295131"/>
    </source>
</evidence>
<feature type="chain" id="PRO_5020377721" evidence="2">
    <location>
        <begin position="24"/>
        <end position="339"/>
    </location>
</feature>
<keyword evidence="1 2" id="KW-0732">Signal</keyword>